<evidence type="ECO:0000256" key="1">
    <source>
        <dbReference type="SAM" id="MobiDB-lite"/>
    </source>
</evidence>
<dbReference type="InterPro" id="IPR026202">
    <property type="entry name" value="GOLGB1"/>
</dbReference>
<dbReference type="Proteomes" id="UP001153269">
    <property type="component" value="Unassembled WGS sequence"/>
</dbReference>
<dbReference type="PANTHER" id="PTHR18887:SF4">
    <property type="entry name" value="GOLGIN SUBFAMILY B MEMBER 1-LIKE"/>
    <property type="match status" value="1"/>
</dbReference>
<comment type="caution">
    <text evidence="2">The sequence shown here is derived from an EMBL/GenBank/DDBJ whole genome shotgun (WGS) entry which is preliminary data.</text>
</comment>
<protein>
    <submittedName>
        <fullName evidence="2">Uncharacterized protein</fullName>
    </submittedName>
</protein>
<dbReference type="AlphaFoldDB" id="A0A9N7UE04"/>
<organism evidence="2 3">
    <name type="scientific">Pleuronectes platessa</name>
    <name type="common">European plaice</name>
    <dbReference type="NCBI Taxonomy" id="8262"/>
    <lineage>
        <taxon>Eukaryota</taxon>
        <taxon>Metazoa</taxon>
        <taxon>Chordata</taxon>
        <taxon>Craniata</taxon>
        <taxon>Vertebrata</taxon>
        <taxon>Euteleostomi</taxon>
        <taxon>Actinopterygii</taxon>
        <taxon>Neopterygii</taxon>
        <taxon>Teleostei</taxon>
        <taxon>Neoteleostei</taxon>
        <taxon>Acanthomorphata</taxon>
        <taxon>Carangaria</taxon>
        <taxon>Pleuronectiformes</taxon>
        <taxon>Pleuronectoidei</taxon>
        <taxon>Pleuronectidae</taxon>
        <taxon>Pleuronectes</taxon>
    </lineage>
</organism>
<gene>
    <name evidence="2" type="ORF">PLEPLA_LOCUS18099</name>
</gene>
<sequence>MLKWFSAEEGEPGSGGPGSPLRAAGAGELAVEEAAERLTQTELLVTQLKEMIREKDSTLRTKDEQHEGEGSE</sequence>
<accession>A0A9N7UE04</accession>
<evidence type="ECO:0000313" key="2">
    <source>
        <dbReference type="EMBL" id="CAB1430118.1"/>
    </source>
</evidence>
<proteinExistence type="predicted"/>
<dbReference type="GO" id="GO:0005794">
    <property type="term" value="C:Golgi apparatus"/>
    <property type="evidence" value="ECO:0007669"/>
    <property type="project" value="InterPro"/>
</dbReference>
<dbReference type="EMBL" id="CADEAL010001204">
    <property type="protein sequence ID" value="CAB1430118.1"/>
    <property type="molecule type" value="Genomic_DNA"/>
</dbReference>
<feature type="region of interest" description="Disordered" evidence="1">
    <location>
        <begin position="1"/>
        <end position="26"/>
    </location>
</feature>
<reference evidence="2" key="1">
    <citation type="submission" date="2020-03" db="EMBL/GenBank/DDBJ databases">
        <authorList>
            <person name="Weist P."/>
        </authorList>
    </citation>
    <scope>NUCLEOTIDE SEQUENCE</scope>
</reference>
<dbReference type="PANTHER" id="PTHR18887">
    <property type="entry name" value="GOLGI-ASSOCIATED PROTEIN GCP360-RELATED"/>
    <property type="match status" value="1"/>
</dbReference>
<name>A0A9N7UE04_PLEPL</name>
<keyword evidence="3" id="KW-1185">Reference proteome</keyword>
<evidence type="ECO:0000313" key="3">
    <source>
        <dbReference type="Proteomes" id="UP001153269"/>
    </source>
</evidence>
<feature type="region of interest" description="Disordered" evidence="1">
    <location>
        <begin position="53"/>
        <end position="72"/>
    </location>
</feature>